<evidence type="ECO:0000313" key="3">
    <source>
        <dbReference type="Proteomes" id="UP000735302"/>
    </source>
</evidence>
<evidence type="ECO:0000313" key="2">
    <source>
        <dbReference type="EMBL" id="GFN85375.1"/>
    </source>
</evidence>
<reference evidence="2 3" key="1">
    <citation type="journal article" date="2021" name="Elife">
        <title>Chloroplast acquisition without the gene transfer in kleptoplastic sea slugs, Plakobranchus ocellatus.</title>
        <authorList>
            <person name="Maeda T."/>
            <person name="Takahashi S."/>
            <person name="Yoshida T."/>
            <person name="Shimamura S."/>
            <person name="Takaki Y."/>
            <person name="Nagai Y."/>
            <person name="Toyoda A."/>
            <person name="Suzuki Y."/>
            <person name="Arimoto A."/>
            <person name="Ishii H."/>
            <person name="Satoh N."/>
            <person name="Nishiyama T."/>
            <person name="Hasebe M."/>
            <person name="Maruyama T."/>
            <person name="Minagawa J."/>
            <person name="Obokata J."/>
            <person name="Shigenobu S."/>
        </authorList>
    </citation>
    <scope>NUCLEOTIDE SEQUENCE [LARGE SCALE GENOMIC DNA]</scope>
</reference>
<keyword evidence="1" id="KW-0812">Transmembrane</keyword>
<dbReference type="Proteomes" id="UP000735302">
    <property type="component" value="Unassembled WGS sequence"/>
</dbReference>
<keyword evidence="3" id="KW-1185">Reference proteome</keyword>
<comment type="caution">
    <text evidence="2">The sequence shown here is derived from an EMBL/GenBank/DDBJ whole genome shotgun (WGS) entry which is preliminary data.</text>
</comment>
<dbReference type="AlphaFoldDB" id="A0AAV3YSJ5"/>
<keyword evidence="1" id="KW-1133">Transmembrane helix</keyword>
<dbReference type="EMBL" id="BLXT01001405">
    <property type="protein sequence ID" value="GFN85375.1"/>
    <property type="molecule type" value="Genomic_DNA"/>
</dbReference>
<keyword evidence="1" id="KW-0472">Membrane</keyword>
<accession>A0AAV3YSJ5</accession>
<evidence type="ECO:0000256" key="1">
    <source>
        <dbReference type="SAM" id="Phobius"/>
    </source>
</evidence>
<organism evidence="2 3">
    <name type="scientific">Plakobranchus ocellatus</name>
    <dbReference type="NCBI Taxonomy" id="259542"/>
    <lineage>
        <taxon>Eukaryota</taxon>
        <taxon>Metazoa</taxon>
        <taxon>Spiralia</taxon>
        <taxon>Lophotrochozoa</taxon>
        <taxon>Mollusca</taxon>
        <taxon>Gastropoda</taxon>
        <taxon>Heterobranchia</taxon>
        <taxon>Euthyneura</taxon>
        <taxon>Panpulmonata</taxon>
        <taxon>Sacoglossa</taxon>
        <taxon>Placobranchoidea</taxon>
        <taxon>Plakobranchidae</taxon>
        <taxon>Plakobranchus</taxon>
    </lineage>
</organism>
<sequence length="287" mass="32296">MVSSCTSSTLLQVASVWAGFNVQKPVHNKEIKMISGFQPSIRPGKEPVIEGSMQISERARCPLCHQKPHIDDKGLVPHYFASILLWLGVSLASVVLALHMINCIVGTSEMEDAVKHRRKRTLKKHRKRRGRKTIPNPNQLRDLEALAGATRQKSARALQSLPWTKSRPKRRHLFERRTRVNRTFGGAPAARSVIKTSVLASQASVKPWRRITEAASTVEESNLPVSKSRTTLNTMVASSLKPSTLSPYKRLSVYHQTVHKWKHAYHDVEHEAAIEAEALNRKKSTFI</sequence>
<name>A0AAV3YSJ5_9GAST</name>
<proteinExistence type="predicted"/>
<protein>
    <submittedName>
        <fullName evidence="2">Uncharacterized protein</fullName>
    </submittedName>
</protein>
<feature type="transmembrane region" description="Helical" evidence="1">
    <location>
        <begin position="79"/>
        <end position="101"/>
    </location>
</feature>
<gene>
    <name evidence="2" type="ORF">PoB_001188100</name>
</gene>